<comment type="caution">
    <text evidence="1">The sequence shown here is derived from an EMBL/GenBank/DDBJ whole genome shotgun (WGS) entry which is preliminary data.</text>
</comment>
<proteinExistence type="predicted"/>
<reference evidence="1" key="1">
    <citation type="submission" date="2022-01" db="EMBL/GenBank/DDBJ databases">
        <title>Novel bile acid biosynthetic pathways are enriched in the microbiome of centenarians.</title>
        <authorList>
            <person name="Sato Y."/>
            <person name="Atarashi K."/>
            <person name="Plichta R.D."/>
            <person name="Arai Y."/>
            <person name="Sasajima S."/>
            <person name="Kearney M.S."/>
            <person name="Suda W."/>
            <person name="Takeshita K."/>
            <person name="Sasaki T."/>
            <person name="Okamoto S."/>
            <person name="Skelly N.A."/>
            <person name="Okamura Y."/>
            <person name="Vlamakis H."/>
            <person name="Li Y."/>
            <person name="Tanoue T."/>
            <person name="Takei H."/>
            <person name="Nittono H."/>
            <person name="Narushima S."/>
            <person name="Irie J."/>
            <person name="Itoh H."/>
            <person name="Moriya K."/>
            <person name="Sugiura Y."/>
            <person name="Suematsu M."/>
            <person name="Moritoki N."/>
            <person name="Shibata S."/>
            <person name="Littman R.D."/>
            <person name="Fischbach A.M."/>
            <person name="Uwamino Y."/>
            <person name="Inoue T."/>
            <person name="Honda A."/>
            <person name="Hattori M."/>
            <person name="Murai T."/>
            <person name="Xavier J.R."/>
            <person name="Hirose N."/>
            <person name="Honda K."/>
        </authorList>
    </citation>
    <scope>NUCLEOTIDE SEQUENCE</scope>
    <source>
        <strain evidence="1">CE91-St3</strain>
    </source>
</reference>
<name>A0AA37K5Y7_9BACT</name>
<evidence type="ECO:0000313" key="1">
    <source>
        <dbReference type="EMBL" id="GKH71891.1"/>
    </source>
</evidence>
<organism evidence="1 2">
    <name type="scientific">Parabacteroides merdae</name>
    <dbReference type="NCBI Taxonomy" id="46503"/>
    <lineage>
        <taxon>Bacteria</taxon>
        <taxon>Pseudomonadati</taxon>
        <taxon>Bacteroidota</taxon>
        <taxon>Bacteroidia</taxon>
        <taxon>Bacteroidales</taxon>
        <taxon>Tannerellaceae</taxon>
        <taxon>Parabacteroides</taxon>
    </lineage>
</organism>
<dbReference type="AlphaFoldDB" id="A0AA37K5Y7"/>
<protein>
    <submittedName>
        <fullName evidence="1">Uncharacterized protein</fullName>
    </submittedName>
</protein>
<sequence>MQQQFVVYDIQCNDGNGVFRTTITGEICYMDILHVVDVTPMGQEMGWCDDDIPDFHIMESIYAYLFSLYLSRLDDDCQILPTNTLFLGGV</sequence>
<evidence type="ECO:0000313" key="2">
    <source>
        <dbReference type="Proteomes" id="UP001055114"/>
    </source>
</evidence>
<dbReference type="Proteomes" id="UP001055114">
    <property type="component" value="Unassembled WGS sequence"/>
</dbReference>
<dbReference type="EMBL" id="BQNZ01000001">
    <property type="protein sequence ID" value="GKH71891.1"/>
    <property type="molecule type" value="Genomic_DNA"/>
</dbReference>
<gene>
    <name evidence="1" type="ORF">CE91St3_17540</name>
</gene>
<accession>A0AA37K5Y7</accession>